<keyword evidence="4" id="KW-1185">Reference proteome</keyword>
<evidence type="ECO:0000259" key="2">
    <source>
        <dbReference type="PROSITE" id="PS50181"/>
    </source>
</evidence>
<dbReference type="SUPFAM" id="SSF81383">
    <property type="entry name" value="F-box domain"/>
    <property type="match status" value="1"/>
</dbReference>
<accession>A0ABR0K7R5</accession>
<dbReference type="PROSITE" id="PS50181">
    <property type="entry name" value="FBOX"/>
    <property type="match status" value="1"/>
</dbReference>
<dbReference type="InterPro" id="IPR001810">
    <property type="entry name" value="F-box_dom"/>
</dbReference>
<evidence type="ECO:0000313" key="4">
    <source>
        <dbReference type="Proteomes" id="UP001345013"/>
    </source>
</evidence>
<name>A0ABR0K7R5_9EURO</name>
<sequence length="623" mass="69864">MSSLSDLPDELLLQIFVNVAYDGRQGSQLRGICKRFDRLTTERTLPEKIARTQFHSFYLFDKALYARKAYRWAELNGLYAKSQAYEGWKNLLPASDRAVLMTAIALVDAIHDIKHVTQATPTDFEESMLRSGLNVARVARTILPVQALTLIRYLNIVNDEALHAGHHQNPASDLEPSTHSSTQAAVNWLCRSVSIEADMLSSVYPPCTTYLNARSIVNEYDYKLFIASDVVRQLEDASYDLHSCRTSLILEFAIDALLKQHYQLGRRHDRGKEVCTQDSDDSSEQDNTDEEHRWEFAHLDADDLQNNSQLSTRTKLVRVYNIRLGVNAKVRSIFQDKREAQKILDLIDEEAIALTRSGIGTGGNIAGLRGTVSDGETVSNQMLDRRRFSSPPRFRLPGGFDDDLSSDASDTEEHSHSSASSQPITKVFRKVKSFLLKVAYLDDGKLHEEPYRSTAISDRLEADYLATAIPIPPSINQGKLSVKINPRLRFSQCARADLTLVRLLRHKTHSTSKTKPHRSLGDLAAETEDADDRLEANYLATAKVTISKRYDTQDKIIQAAIEKSQHGRERWYSGTQGAPDLYGLPEDKVPKAKDPGEIKPEYRGLHPSAAINIGPYGVSRPVG</sequence>
<proteinExistence type="predicted"/>
<feature type="region of interest" description="Disordered" evidence="1">
    <location>
        <begin position="386"/>
        <end position="422"/>
    </location>
</feature>
<gene>
    <name evidence="3" type="ORF">LTR24_006345</name>
</gene>
<evidence type="ECO:0000313" key="3">
    <source>
        <dbReference type="EMBL" id="KAK5089276.1"/>
    </source>
</evidence>
<dbReference type="EMBL" id="JAVRRG010000081">
    <property type="protein sequence ID" value="KAK5089276.1"/>
    <property type="molecule type" value="Genomic_DNA"/>
</dbReference>
<feature type="domain" description="F-box" evidence="2">
    <location>
        <begin position="1"/>
        <end position="49"/>
    </location>
</feature>
<protein>
    <recommendedName>
        <fullName evidence="2">F-box domain-containing protein</fullName>
    </recommendedName>
</protein>
<dbReference type="InterPro" id="IPR036047">
    <property type="entry name" value="F-box-like_dom_sf"/>
</dbReference>
<feature type="region of interest" description="Disordered" evidence="1">
    <location>
        <begin position="269"/>
        <end position="290"/>
    </location>
</feature>
<feature type="compositionally biased region" description="Acidic residues" evidence="1">
    <location>
        <begin position="278"/>
        <end position="289"/>
    </location>
</feature>
<organism evidence="3 4">
    <name type="scientific">Lithohypha guttulata</name>
    <dbReference type="NCBI Taxonomy" id="1690604"/>
    <lineage>
        <taxon>Eukaryota</taxon>
        <taxon>Fungi</taxon>
        <taxon>Dikarya</taxon>
        <taxon>Ascomycota</taxon>
        <taxon>Pezizomycotina</taxon>
        <taxon>Eurotiomycetes</taxon>
        <taxon>Chaetothyriomycetidae</taxon>
        <taxon>Chaetothyriales</taxon>
        <taxon>Trichomeriaceae</taxon>
        <taxon>Lithohypha</taxon>
    </lineage>
</organism>
<dbReference type="Proteomes" id="UP001345013">
    <property type="component" value="Unassembled WGS sequence"/>
</dbReference>
<evidence type="ECO:0000256" key="1">
    <source>
        <dbReference type="SAM" id="MobiDB-lite"/>
    </source>
</evidence>
<comment type="caution">
    <text evidence="3">The sequence shown here is derived from an EMBL/GenBank/DDBJ whole genome shotgun (WGS) entry which is preliminary data.</text>
</comment>
<reference evidence="3 4" key="1">
    <citation type="submission" date="2023-08" db="EMBL/GenBank/DDBJ databases">
        <title>Black Yeasts Isolated from many extreme environments.</title>
        <authorList>
            <person name="Coleine C."/>
            <person name="Stajich J.E."/>
            <person name="Selbmann L."/>
        </authorList>
    </citation>
    <scope>NUCLEOTIDE SEQUENCE [LARGE SCALE GENOMIC DNA]</scope>
    <source>
        <strain evidence="3 4">CCFEE 5885</strain>
    </source>
</reference>